<dbReference type="STRING" id="259564.Mbur_0244"/>
<evidence type="ECO:0000313" key="2">
    <source>
        <dbReference type="EMBL" id="ABE51252.1"/>
    </source>
</evidence>
<dbReference type="OrthoDB" id="377616at2157"/>
<dbReference type="Proteomes" id="UP000001979">
    <property type="component" value="Chromosome"/>
</dbReference>
<dbReference type="EMBL" id="CP000300">
    <property type="protein sequence ID" value="ABE51252.1"/>
    <property type="molecule type" value="Genomic_DNA"/>
</dbReference>
<dbReference type="AlphaFoldDB" id="Q12Z74"/>
<dbReference type="InterPro" id="IPR000182">
    <property type="entry name" value="GNAT_dom"/>
</dbReference>
<dbReference type="RefSeq" id="WP_011498414.1">
    <property type="nucleotide sequence ID" value="NC_007955.1"/>
</dbReference>
<dbReference type="KEGG" id="mbu:Mbur_0244"/>
<proteinExistence type="predicted"/>
<dbReference type="Pfam" id="PF00583">
    <property type="entry name" value="Acetyltransf_1"/>
    <property type="match status" value="1"/>
</dbReference>
<organism evidence="2 3">
    <name type="scientific">Methanococcoides burtonii (strain DSM 6242 / NBRC 107633 / OCM 468 / ACE-M)</name>
    <dbReference type="NCBI Taxonomy" id="259564"/>
    <lineage>
        <taxon>Archaea</taxon>
        <taxon>Methanobacteriati</taxon>
        <taxon>Methanobacteriota</taxon>
        <taxon>Stenosarchaea group</taxon>
        <taxon>Methanomicrobia</taxon>
        <taxon>Methanosarcinales</taxon>
        <taxon>Methanosarcinaceae</taxon>
        <taxon>Methanococcoides</taxon>
    </lineage>
</organism>
<dbReference type="SUPFAM" id="SSF55729">
    <property type="entry name" value="Acyl-CoA N-acyltransferases (Nat)"/>
    <property type="match status" value="1"/>
</dbReference>
<dbReference type="InterPro" id="IPR016181">
    <property type="entry name" value="Acyl_CoA_acyltransferase"/>
</dbReference>
<keyword evidence="3" id="KW-1185">Reference proteome</keyword>
<gene>
    <name evidence="2" type="ordered locus">Mbur_0244</name>
</gene>
<dbReference type="PROSITE" id="PS51186">
    <property type="entry name" value="GNAT"/>
    <property type="match status" value="1"/>
</dbReference>
<protein>
    <recommendedName>
        <fullName evidence="1">N-acetyltransferase domain-containing protein</fullName>
    </recommendedName>
</protein>
<evidence type="ECO:0000259" key="1">
    <source>
        <dbReference type="PROSITE" id="PS51186"/>
    </source>
</evidence>
<dbReference type="GO" id="GO:0016747">
    <property type="term" value="F:acyltransferase activity, transferring groups other than amino-acyl groups"/>
    <property type="evidence" value="ECO:0007669"/>
    <property type="project" value="InterPro"/>
</dbReference>
<sequence length="105" mass="11943">MSNNPDGYGSNFTIDFEDIVHLIMVDVDLQRESIGSQLLVHSGKELSGHGATTLHVETFEINNQAVNFYKKNDCILTRKQKEQGLNINRLLFENATRHNDDDCHI</sequence>
<feature type="domain" description="N-acetyltransferase" evidence="1">
    <location>
        <begin position="1"/>
        <end position="105"/>
    </location>
</feature>
<reference evidence="3" key="1">
    <citation type="journal article" date="2009" name="ISME J.">
        <title>The genome sequence of the psychrophilic archaeon, Methanococcoides burtonii: the role of genome evolution in cold adaptation.</title>
        <authorList>
            <person name="Allen M.A."/>
            <person name="Lauro F.M."/>
            <person name="Williams T.J."/>
            <person name="Burg D."/>
            <person name="Siddiqui K.S."/>
            <person name="De Francisci D."/>
            <person name="Chong K.W."/>
            <person name="Pilak O."/>
            <person name="Chew H.H."/>
            <person name="De Maere M.Z."/>
            <person name="Ting L."/>
            <person name="Katrib M."/>
            <person name="Ng C."/>
            <person name="Sowers K.R."/>
            <person name="Galperin M.Y."/>
            <person name="Anderson I.J."/>
            <person name="Ivanova N."/>
            <person name="Dalin E."/>
            <person name="Martinez M."/>
            <person name="Lapidus A."/>
            <person name="Hauser L."/>
            <person name="Land M."/>
            <person name="Thomas T."/>
            <person name="Cavicchioli R."/>
        </authorList>
    </citation>
    <scope>NUCLEOTIDE SEQUENCE [LARGE SCALE GENOMIC DNA]</scope>
    <source>
        <strain evidence="3">DSM 6242 / NBRC 107633 / OCM 468 / ACE-M</strain>
    </source>
</reference>
<name>Q12Z74_METBU</name>
<dbReference type="Gene3D" id="3.40.630.30">
    <property type="match status" value="1"/>
</dbReference>
<evidence type="ECO:0000313" key="3">
    <source>
        <dbReference type="Proteomes" id="UP000001979"/>
    </source>
</evidence>
<dbReference type="GeneID" id="3997606"/>
<accession>Q12Z74</accession>
<dbReference type="HOGENOM" id="CLU_2230360_0_0_2"/>